<organism evidence="1 2">
    <name type="scientific">Citrus unshiu</name>
    <name type="common">Satsuma mandarin</name>
    <name type="synonym">Citrus nobilis var. unshiu</name>
    <dbReference type="NCBI Taxonomy" id="55188"/>
    <lineage>
        <taxon>Eukaryota</taxon>
        <taxon>Viridiplantae</taxon>
        <taxon>Streptophyta</taxon>
        <taxon>Embryophyta</taxon>
        <taxon>Tracheophyta</taxon>
        <taxon>Spermatophyta</taxon>
        <taxon>Magnoliopsida</taxon>
        <taxon>eudicotyledons</taxon>
        <taxon>Gunneridae</taxon>
        <taxon>Pentapetalae</taxon>
        <taxon>rosids</taxon>
        <taxon>malvids</taxon>
        <taxon>Sapindales</taxon>
        <taxon>Rutaceae</taxon>
        <taxon>Aurantioideae</taxon>
        <taxon>Citrus</taxon>
    </lineage>
</organism>
<dbReference type="EMBL" id="BDQV01002423">
    <property type="protein sequence ID" value="GAY37103.1"/>
    <property type="molecule type" value="Genomic_DNA"/>
</dbReference>
<evidence type="ECO:0000313" key="1">
    <source>
        <dbReference type="EMBL" id="GAY37103.1"/>
    </source>
</evidence>
<sequence>MPQSLVSVASAIINTQSFVTDSCVITPWAVTASSRHHPWAVTASSHHQYSVVRHCNRAAAVACRFAQSPFKVKKFPIDVAFCDFSFFKNLCRQYASVICGHEVIECSHLLLGFIDSF</sequence>
<protein>
    <submittedName>
        <fullName evidence="1">Uncharacterized protein</fullName>
    </submittedName>
</protein>
<proteinExistence type="predicted"/>
<reference evidence="1 2" key="1">
    <citation type="journal article" date="2017" name="Front. Genet.">
        <title>Draft sequencing of the heterozygous diploid genome of Satsuma (Citrus unshiu Marc.) using a hybrid assembly approach.</title>
        <authorList>
            <person name="Shimizu T."/>
            <person name="Tanizawa Y."/>
            <person name="Mochizuki T."/>
            <person name="Nagasaki H."/>
            <person name="Yoshioka T."/>
            <person name="Toyoda A."/>
            <person name="Fujiyama A."/>
            <person name="Kaminuma E."/>
            <person name="Nakamura Y."/>
        </authorList>
    </citation>
    <scope>NUCLEOTIDE SEQUENCE [LARGE SCALE GENOMIC DNA]</scope>
    <source>
        <strain evidence="2">cv. Miyagawa wase</strain>
    </source>
</reference>
<name>A0A2H5NA59_CITUN</name>
<evidence type="ECO:0000313" key="2">
    <source>
        <dbReference type="Proteomes" id="UP000236630"/>
    </source>
</evidence>
<accession>A0A2H5NA59</accession>
<keyword evidence="2" id="KW-1185">Reference proteome</keyword>
<comment type="caution">
    <text evidence="1">The sequence shown here is derived from an EMBL/GenBank/DDBJ whole genome shotgun (WGS) entry which is preliminary data.</text>
</comment>
<dbReference type="AlphaFoldDB" id="A0A2H5NA59"/>
<dbReference type="Proteomes" id="UP000236630">
    <property type="component" value="Unassembled WGS sequence"/>
</dbReference>
<gene>
    <name evidence="1" type="ORF">CUMW_280280</name>
</gene>